<feature type="domain" description="Pirin N-terminal" evidence="4">
    <location>
        <begin position="15"/>
        <end position="115"/>
    </location>
</feature>
<dbReference type="PANTHER" id="PTHR13903:SF8">
    <property type="entry name" value="PIRIN"/>
    <property type="match status" value="1"/>
</dbReference>
<dbReference type="InterPro" id="IPR014710">
    <property type="entry name" value="RmlC-like_jellyroll"/>
</dbReference>
<evidence type="ECO:0000256" key="1">
    <source>
        <dbReference type="ARBA" id="ARBA00008416"/>
    </source>
</evidence>
<dbReference type="SUPFAM" id="SSF51182">
    <property type="entry name" value="RmlC-like cupins"/>
    <property type="match status" value="1"/>
</dbReference>
<dbReference type="Pfam" id="PF05726">
    <property type="entry name" value="Pirin_C"/>
    <property type="match status" value="1"/>
</dbReference>
<feature type="binding site" evidence="2">
    <location>
        <position position="99"/>
    </location>
    <ligand>
        <name>Fe cation</name>
        <dbReference type="ChEBI" id="CHEBI:24875"/>
    </ligand>
</feature>
<dbReference type="Proteomes" id="UP000267841">
    <property type="component" value="Unassembled WGS sequence"/>
</dbReference>
<dbReference type="InterPro" id="IPR011051">
    <property type="entry name" value="RmlC_Cupin_sf"/>
</dbReference>
<accession>A0A497XNI3</accession>
<dbReference type="InterPro" id="IPR012093">
    <property type="entry name" value="Pirin"/>
</dbReference>
<evidence type="ECO:0000256" key="3">
    <source>
        <dbReference type="RuleBase" id="RU003457"/>
    </source>
</evidence>
<dbReference type="Pfam" id="PF02678">
    <property type="entry name" value="Pirin"/>
    <property type="match status" value="1"/>
</dbReference>
<dbReference type="InterPro" id="IPR003829">
    <property type="entry name" value="Pirin_N_dom"/>
</dbReference>
<comment type="caution">
    <text evidence="6">The sequence shown here is derived from an EMBL/GenBank/DDBJ whole genome shotgun (WGS) entry which is preliminary data.</text>
</comment>
<feature type="domain" description="Pirin C-terminal" evidence="5">
    <location>
        <begin position="162"/>
        <end position="259"/>
    </location>
</feature>
<evidence type="ECO:0008006" key="8">
    <source>
        <dbReference type="Google" id="ProtNLM"/>
    </source>
</evidence>
<keyword evidence="7" id="KW-1185">Reference proteome</keyword>
<keyword evidence="2" id="KW-0479">Metal-binding</keyword>
<feature type="binding site" evidence="2">
    <location>
        <position position="97"/>
    </location>
    <ligand>
        <name>Fe cation</name>
        <dbReference type="ChEBI" id="CHEBI:24875"/>
    </ligand>
</feature>
<feature type="binding site" evidence="2">
    <location>
        <position position="53"/>
    </location>
    <ligand>
        <name>Fe cation</name>
        <dbReference type="ChEBI" id="CHEBI:24875"/>
    </ligand>
</feature>
<dbReference type="GO" id="GO:0046872">
    <property type="term" value="F:metal ion binding"/>
    <property type="evidence" value="ECO:0007669"/>
    <property type="project" value="UniProtKB-KW"/>
</dbReference>
<sequence>MRIYPAIKVTDGAGVKLRRYIGTSYLRELDPFLLLDEFKSSDPEDYTAGFPEHPHRGFQTLTYMIRGRFKHRDSTGAEGVLEDGWLQWMNAGRGVIHSEMPLMKEGLLWGFQLWLNNPKEKKLSEPFYFNFRAREIVRAEGIRVLDLVGEPYRERGFYPLTYLHVELEEGKEYAIELPPENNTFIALSEGRLYLKGTEVKPESVAVFKGGVEVIALEKSVFLLGSAKPLGEPIARYGPFVMNTPEEIEEAIRDYREGLFSSR</sequence>
<comment type="cofactor">
    <cofactor evidence="2">
        <name>Fe cation</name>
        <dbReference type="ChEBI" id="CHEBI:24875"/>
    </cofactor>
    <text evidence="2">Binds 1 Fe cation per subunit.</text>
</comment>
<protein>
    <recommendedName>
        <fullName evidence="8">Pirin family protein</fullName>
    </recommendedName>
</protein>
<keyword evidence="2" id="KW-0408">Iron</keyword>
<evidence type="ECO:0000259" key="5">
    <source>
        <dbReference type="Pfam" id="PF05726"/>
    </source>
</evidence>
<evidence type="ECO:0000259" key="4">
    <source>
        <dbReference type="Pfam" id="PF02678"/>
    </source>
</evidence>
<evidence type="ECO:0000313" key="7">
    <source>
        <dbReference type="Proteomes" id="UP000267841"/>
    </source>
</evidence>
<organism evidence="6 7">
    <name type="scientific">Hydrogenivirga caldilitoris</name>
    <dbReference type="NCBI Taxonomy" id="246264"/>
    <lineage>
        <taxon>Bacteria</taxon>
        <taxon>Pseudomonadati</taxon>
        <taxon>Aquificota</taxon>
        <taxon>Aquificia</taxon>
        <taxon>Aquificales</taxon>
        <taxon>Aquificaceae</taxon>
        <taxon>Hydrogenivirga</taxon>
    </lineage>
</organism>
<dbReference type="InterPro" id="IPR008778">
    <property type="entry name" value="Pirin_C_dom"/>
</dbReference>
<dbReference type="EMBL" id="RCCJ01000001">
    <property type="protein sequence ID" value="RLJ69864.1"/>
    <property type="molecule type" value="Genomic_DNA"/>
</dbReference>
<comment type="similarity">
    <text evidence="1 3">Belongs to the pirin family.</text>
</comment>
<proteinExistence type="inferred from homology"/>
<dbReference type="CDD" id="cd02909">
    <property type="entry name" value="cupin_pirin_N"/>
    <property type="match status" value="1"/>
</dbReference>
<gene>
    <name evidence="6" type="ORF">BCF55_0121</name>
</gene>
<feature type="binding site" evidence="2">
    <location>
        <position position="55"/>
    </location>
    <ligand>
        <name>Fe cation</name>
        <dbReference type="ChEBI" id="CHEBI:24875"/>
    </ligand>
</feature>
<evidence type="ECO:0000313" key="6">
    <source>
        <dbReference type="EMBL" id="RLJ69864.1"/>
    </source>
</evidence>
<dbReference type="RefSeq" id="WP_211322876.1">
    <property type="nucleotide sequence ID" value="NZ_RCCJ01000001.1"/>
</dbReference>
<dbReference type="Gene3D" id="2.60.120.10">
    <property type="entry name" value="Jelly Rolls"/>
    <property type="match status" value="2"/>
</dbReference>
<dbReference type="CDD" id="cd02247">
    <property type="entry name" value="cupin_pirin_C"/>
    <property type="match status" value="1"/>
</dbReference>
<dbReference type="PANTHER" id="PTHR13903">
    <property type="entry name" value="PIRIN-RELATED"/>
    <property type="match status" value="1"/>
</dbReference>
<dbReference type="AlphaFoldDB" id="A0A497XNI3"/>
<name>A0A497XNI3_9AQUI</name>
<dbReference type="PIRSF" id="PIRSF006232">
    <property type="entry name" value="Pirin"/>
    <property type="match status" value="1"/>
</dbReference>
<reference evidence="6 7" key="1">
    <citation type="submission" date="2018-10" db="EMBL/GenBank/DDBJ databases">
        <title>Genomic Encyclopedia of Archaeal and Bacterial Type Strains, Phase II (KMG-II): from individual species to whole genera.</title>
        <authorList>
            <person name="Goeker M."/>
        </authorList>
    </citation>
    <scope>NUCLEOTIDE SEQUENCE [LARGE SCALE GENOMIC DNA]</scope>
    <source>
        <strain evidence="6 7">DSM 16510</strain>
    </source>
</reference>
<evidence type="ECO:0000256" key="2">
    <source>
        <dbReference type="PIRSR" id="PIRSR006232-1"/>
    </source>
</evidence>